<dbReference type="PROSITE" id="PS01109">
    <property type="entry name" value="RIBOSOMAL_L10"/>
    <property type="match status" value="1"/>
</dbReference>
<evidence type="ECO:0000256" key="2">
    <source>
        <dbReference type="ARBA" id="ARBA00008889"/>
    </source>
</evidence>
<dbReference type="InterPro" id="IPR001790">
    <property type="entry name" value="Ribosomal_uL10"/>
</dbReference>
<feature type="region of interest" description="Disordered" evidence="8">
    <location>
        <begin position="171"/>
        <end position="223"/>
    </location>
</feature>
<comment type="subunit">
    <text evidence="5 7">Part of the ribosomal stalk of the 50S ribosomal subunit. The N-terminus interacts with L11 and the large rRNA to form the base of the stalk. The C-terminus forms an elongated spine to which L12 dimers bind in a sequential fashion forming a multimeric L10(L12)X complex.</text>
</comment>
<dbReference type="RefSeq" id="WP_252594283.1">
    <property type="nucleotide sequence ID" value="NZ_CP099489.1"/>
</dbReference>
<dbReference type="InterPro" id="IPR043141">
    <property type="entry name" value="Ribosomal_uL10-like_sf"/>
</dbReference>
<name>A0ABY4YWR1_9MICO</name>
<dbReference type="HAMAP" id="MF_00362">
    <property type="entry name" value="Ribosomal_uL10"/>
    <property type="match status" value="1"/>
</dbReference>
<dbReference type="Pfam" id="PF00466">
    <property type="entry name" value="Ribosomal_L10"/>
    <property type="match status" value="1"/>
</dbReference>
<evidence type="ECO:0000256" key="6">
    <source>
        <dbReference type="ARBA" id="ARBA00035202"/>
    </source>
</evidence>
<evidence type="ECO:0000256" key="4">
    <source>
        <dbReference type="ARBA" id="ARBA00023274"/>
    </source>
</evidence>
<evidence type="ECO:0000313" key="10">
    <source>
        <dbReference type="Proteomes" id="UP001056455"/>
    </source>
</evidence>
<evidence type="ECO:0000256" key="1">
    <source>
        <dbReference type="ARBA" id="ARBA00002633"/>
    </source>
</evidence>
<evidence type="ECO:0000256" key="5">
    <source>
        <dbReference type="ARBA" id="ARBA00026025"/>
    </source>
</evidence>
<accession>A0ABY4YWR1</accession>
<keyword evidence="4 7" id="KW-0687">Ribonucleoprotein</keyword>
<keyword evidence="7" id="KW-0699">rRNA-binding</keyword>
<dbReference type="SUPFAM" id="SSF160369">
    <property type="entry name" value="Ribosomal protein L10-like"/>
    <property type="match status" value="1"/>
</dbReference>
<dbReference type="GO" id="GO:0005840">
    <property type="term" value="C:ribosome"/>
    <property type="evidence" value="ECO:0007669"/>
    <property type="project" value="UniProtKB-KW"/>
</dbReference>
<dbReference type="Proteomes" id="UP001056455">
    <property type="component" value="Chromosome"/>
</dbReference>
<organism evidence="9 10">
    <name type="scientific">Ornithinimicrobium faecis</name>
    <dbReference type="NCBI Taxonomy" id="2934158"/>
    <lineage>
        <taxon>Bacteria</taxon>
        <taxon>Bacillati</taxon>
        <taxon>Actinomycetota</taxon>
        <taxon>Actinomycetes</taxon>
        <taxon>Micrococcales</taxon>
        <taxon>Ornithinimicrobiaceae</taxon>
        <taxon>Ornithinimicrobium</taxon>
    </lineage>
</organism>
<evidence type="ECO:0000313" key="9">
    <source>
        <dbReference type="EMBL" id="USQ80895.1"/>
    </source>
</evidence>
<dbReference type="InterPro" id="IPR022973">
    <property type="entry name" value="Ribosomal_uL10_bac"/>
</dbReference>
<dbReference type="Gene3D" id="6.10.250.290">
    <property type="match status" value="1"/>
</dbReference>
<evidence type="ECO:0000256" key="8">
    <source>
        <dbReference type="SAM" id="MobiDB-lite"/>
    </source>
</evidence>
<protein>
    <recommendedName>
        <fullName evidence="6 7">Large ribosomal subunit protein uL10</fullName>
    </recommendedName>
</protein>
<sequence>MATAAKAAAIAEMTDLFRNSGAAVLTEYRGLTVAQLTELRGSIREHATYAVVKNTLTKLAANEAGVTDLDEHLQGPTAIAFVTGDPVEAAKGLRDFAKANPDLVIKAGVLDGKPLSSEEITKLADLESRETLLAKLAGAMNASLTNAVYLFAAPLSQTARVVDALRAKVEQEGPQGGSAADSAAAETAEAEPAAADEAPVETAEAPAAAEETTTDVAEGGDDS</sequence>
<dbReference type="Gene3D" id="3.30.70.1730">
    <property type="match status" value="1"/>
</dbReference>
<feature type="compositionally biased region" description="Low complexity" evidence="8">
    <location>
        <begin position="178"/>
        <end position="217"/>
    </location>
</feature>
<keyword evidence="10" id="KW-1185">Reference proteome</keyword>
<dbReference type="NCBIfam" id="NF000955">
    <property type="entry name" value="PRK00099.1-1"/>
    <property type="match status" value="1"/>
</dbReference>
<comment type="function">
    <text evidence="1 7">Forms part of the ribosomal stalk, playing a central role in the interaction of the ribosome with GTP-bound translation factors.</text>
</comment>
<evidence type="ECO:0000256" key="3">
    <source>
        <dbReference type="ARBA" id="ARBA00022980"/>
    </source>
</evidence>
<keyword evidence="7" id="KW-0694">RNA-binding</keyword>
<dbReference type="InterPro" id="IPR047865">
    <property type="entry name" value="Ribosomal_uL10_bac_type"/>
</dbReference>
<comment type="similarity">
    <text evidence="2 7">Belongs to the universal ribosomal protein uL10 family.</text>
</comment>
<dbReference type="CDD" id="cd05797">
    <property type="entry name" value="Ribosomal_L10"/>
    <property type="match status" value="1"/>
</dbReference>
<gene>
    <name evidence="7 9" type="primary">rplJ</name>
    <name evidence="9" type="ORF">NF556_04390</name>
</gene>
<reference evidence="9" key="1">
    <citation type="submission" date="2022-06" db="EMBL/GenBank/DDBJ databases">
        <title>Ornithinimicrobium HY1793.</title>
        <authorList>
            <person name="Huang Y."/>
        </authorList>
    </citation>
    <scope>NUCLEOTIDE SEQUENCE</scope>
    <source>
        <strain evidence="9">HY1793</strain>
    </source>
</reference>
<dbReference type="PANTHER" id="PTHR11560">
    <property type="entry name" value="39S RIBOSOMAL PROTEIN L10, MITOCHONDRIAL"/>
    <property type="match status" value="1"/>
</dbReference>
<dbReference type="EMBL" id="CP099489">
    <property type="protein sequence ID" value="USQ80895.1"/>
    <property type="molecule type" value="Genomic_DNA"/>
</dbReference>
<evidence type="ECO:0000256" key="7">
    <source>
        <dbReference type="HAMAP-Rule" id="MF_00362"/>
    </source>
</evidence>
<dbReference type="InterPro" id="IPR002363">
    <property type="entry name" value="Ribosomal_uL10_CS_bac"/>
</dbReference>
<keyword evidence="3 7" id="KW-0689">Ribosomal protein</keyword>
<proteinExistence type="inferred from homology"/>